<accession>A0A7L4URA4</accession>
<sequence length="390" mass="44921">MRAFLLSLLCLFLCVKGAMSQKLSPEAEISILTCDPGEELYSLFGHSAIRVQDPISNMDLVFNYGTFDFSTPNFYMKFAQGRLDYLLSVSDYERFITSYKREKRSVYSQKLLLNPQQKQQLFEALLINYKPENRAYKYDFFMDNCATRIDEIIRNNIAGDWEFTQVPSKLGETYRTGIAPYLANSDWLNLGLNIVLGAPTDHLQKGLFLPDILKDNYTDATLNGKPIVANTRTLYDAQFVYSKTAFLLSPVFIFYLAAFLILLGSIFIPEKMHFADFILFFALGIAGSIIAFLWFAADHTATNDNWNIFWALPTHFIMAFVILFQHQKSKFTHYYFLVTLIIVCTLLIFMVFPQLFSIFNYAPLAFPFEMIIPILLCIIFRSLGIVRKKS</sequence>
<keyword evidence="1" id="KW-1133">Transmembrane helix</keyword>
<evidence type="ECO:0000259" key="3">
    <source>
        <dbReference type="Pfam" id="PF13387"/>
    </source>
</evidence>
<dbReference type="OrthoDB" id="319167at2"/>
<evidence type="ECO:0000259" key="4">
    <source>
        <dbReference type="Pfam" id="PF25221"/>
    </source>
</evidence>
<feature type="signal peptide" evidence="2">
    <location>
        <begin position="1"/>
        <end position="20"/>
    </location>
</feature>
<keyword evidence="1" id="KW-0472">Membrane</keyword>
<gene>
    <name evidence="5" type="ORF">C7377_0589</name>
</gene>
<feature type="transmembrane region" description="Helical" evidence="1">
    <location>
        <begin position="331"/>
        <end position="352"/>
    </location>
</feature>
<dbReference type="Pfam" id="PF13387">
    <property type="entry name" value="Lnb_N"/>
    <property type="match status" value="1"/>
</dbReference>
<feature type="transmembrane region" description="Helical" evidence="1">
    <location>
        <begin position="358"/>
        <end position="380"/>
    </location>
</feature>
<name>A0A7L4URA4_BALHA</name>
<dbReference type="Pfam" id="PF25221">
    <property type="entry name" value="5TMH_Lnb"/>
    <property type="match status" value="1"/>
</dbReference>
<evidence type="ECO:0000313" key="6">
    <source>
        <dbReference type="Proteomes" id="UP000251835"/>
    </source>
</evidence>
<feature type="transmembrane region" description="Helical" evidence="1">
    <location>
        <begin position="277"/>
        <end position="296"/>
    </location>
</feature>
<evidence type="ECO:0000256" key="1">
    <source>
        <dbReference type="SAM" id="Phobius"/>
    </source>
</evidence>
<organism evidence="5 6">
    <name type="scientific">Balneicella halophila</name>
    <dbReference type="NCBI Taxonomy" id="1537566"/>
    <lineage>
        <taxon>Bacteria</taxon>
        <taxon>Pseudomonadati</taxon>
        <taxon>Bacteroidota</taxon>
        <taxon>Bacteroidia</taxon>
        <taxon>Bacteroidales</taxon>
        <taxon>Balneicellaceae</taxon>
        <taxon>Balneicella</taxon>
    </lineage>
</organism>
<dbReference type="AlphaFoldDB" id="A0A7L4URA4"/>
<protein>
    <submittedName>
        <fullName evidence="5">Uncharacterized protein DUF4105</fullName>
    </submittedName>
</protein>
<feature type="domain" description="Lnb N-terminal periplasmic" evidence="3">
    <location>
        <begin position="27"/>
        <end position="168"/>
    </location>
</feature>
<keyword evidence="6" id="KW-1185">Reference proteome</keyword>
<keyword evidence="1" id="KW-0812">Transmembrane</keyword>
<feature type="transmembrane region" description="Helical" evidence="1">
    <location>
        <begin position="245"/>
        <end position="268"/>
    </location>
</feature>
<dbReference type="InterPro" id="IPR025178">
    <property type="entry name" value="Lnb_N"/>
</dbReference>
<feature type="transmembrane region" description="Helical" evidence="1">
    <location>
        <begin position="308"/>
        <end position="324"/>
    </location>
</feature>
<evidence type="ECO:0000313" key="5">
    <source>
        <dbReference type="EMBL" id="PVX52280.1"/>
    </source>
</evidence>
<evidence type="ECO:0000256" key="2">
    <source>
        <dbReference type="SAM" id="SignalP"/>
    </source>
</evidence>
<keyword evidence="2" id="KW-0732">Signal</keyword>
<feature type="domain" description="Lnb-like transmembrane" evidence="4">
    <location>
        <begin position="248"/>
        <end position="366"/>
    </location>
</feature>
<feature type="chain" id="PRO_5029575437" evidence="2">
    <location>
        <begin position="21"/>
        <end position="390"/>
    </location>
</feature>
<dbReference type="Proteomes" id="UP000251835">
    <property type="component" value="Unassembled WGS sequence"/>
</dbReference>
<dbReference type="InterPro" id="IPR057436">
    <property type="entry name" value="5TMH_Lnb"/>
</dbReference>
<comment type="caution">
    <text evidence="5">The sequence shown here is derived from an EMBL/GenBank/DDBJ whole genome shotgun (WGS) entry which is preliminary data.</text>
</comment>
<proteinExistence type="predicted"/>
<dbReference type="EMBL" id="QENZ01000003">
    <property type="protein sequence ID" value="PVX52280.1"/>
    <property type="molecule type" value="Genomic_DNA"/>
</dbReference>
<reference evidence="5 6" key="1">
    <citation type="submission" date="2018-05" db="EMBL/GenBank/DDBJ databases">
        <title>Genomic Encyclopedia of Type Strains, Phase IV (KMG-IV): sequencing the most valuable type-strain genomes for metagenomic binning, comparative biology and taxonomic classification.</title>
        <authorList>
            <person name="Goeker M."/>
        </authorList>
    </citation>
    <scope>NUCLEOTIDE SEQUENCE [LARGE SCALE GENOMIC DNA]</scope>
    <source>
        <strain evidence="5 6">DSM 28579</strain>
    </source>
</reference>